<name>D1PHM4_9BACT</name>
<dbReference type="Proteomes" id="UP000004477">
    <property type="component" value="Unassembled WGS sequence"/>
</dbReference>
<comment type="caution">
    <text evidence="1">The sequence shown here is derived from an EMBL/GenBank/DDBJ whole genome shotgun (WGS) entry which is preliminary data.</text>
</comment>
<reference evidence="1" key="1">
    <citation type="submission" date="2009-11" db="EMBL/GenBank/DDBJ databases">
        <authorList>
            <person name="Weinstock G."/>
            <person name="Sodergren E."/>
            <person name="Clifton S."/>
            <person name="Fulton L."/>
            <person name="Fulton B."/>
            <person name="Courtney L."/>
            <person name="Fronick C."/>
            <person name="Harrison M."/>
            <person name="Strong C."/>
            <person name="Farmer C."/>
            <person name="Delahaunty K."/>
            <person name="Markovic C."/>
            <person name="Hall O."/>
            <person name="Minx P."/>
            <person name="Tomlinson C."/>
            <person name="Mitreva M."/>
            <person name="Nelson J."/>
            <person name="Hou S."/>
            <person name="Wollam A."/>
            <person name="Pepin K.H."/>
            <person name="Johnson M."/>
            <person name="Bhonagiri V."/>
            <person name="Nash W.E."/>
            <person name="Warren W."/>
            <person name="Chinwalla A."/>
            <person name="Mardis E.R."/>
            <person name="Wilson R.K."/>
        </authorList>
    </citation>
    <scope>NUCLEOTIDE SEQUENCE [LARGE SCALE GENOMIC DNA]</scope>
    <source>
        <strain evidence="1">DSM 18205</strain>
    </source>
</reference>
<protein>
    <submittedName>
        <fullName evidence="1">Uncharacterized protein</fullName>
    </submittedName>
</protein>
<sequence length="57" mass="6224">MDDIPITWGQYQFWKRTLKGVGLAQSEGLLVGISSGAAAFAAKERYQTSSALFTVTR</sequence>
<dbReference type="HOGENOM" id="CLU_2992856_0_0_10"/>
<dbReference type="PaxDb" id="537011-PREVCOP_06744"/>
<keyword evidence="2" id="KW-1185">Reference proteome</keyword>
<evidence type="ECO:0000313" key="1">
    <source>
        <dbReference type="EMBL" id="EFB33774.1"/>
    </source>
</evidence>
<evidence type="ECO:0000313" key="2">
    <source>
        <dbReference type="Proteomes" id="UP000004477"/>
    </source>
</evidence>
<accession>D1PHM4</accession>
<dbReference type="AlphaFoldDB" id="D1PHM4"/>
<gene>
    <name evidence="1" type="ORF">PREVCOP_06744</name>
</gene>
<dbReference type="EMBL" id="ACBX02000056">
    <property type="protein sequence ID" value="EFB33774.1"/>
    <property type="molecule type" value="Genomic_DNA"/>
</dbReference>
<proteinExistence type="predicted"/>
<dbReference type="GeneID" id="69848355"/>
<dbReference type="RefSeq" id="WP_006849409.1">
    <property type="nucleotide sequence ID" value="NZ_CP085932.1"/>
</dbReference>
<organism evidence="1 2">
    <name type="scientific">Segatella copri DSM 18205</name>
    <dbReference type="NCBI Taxonomy" id="537011"/>
    <lineage>
        <taxon>Bacteria</taxon>
        <taxon>Pseudomonadati</taxon>
        <taxon>Bacteroidota</taxon>
        <taxon>Bacteroidia</taxon>
        <taxon>Bacteroidales</taxon>
        <taxon>Prevotellaceae</taxon>
        <taxon>Segatella</taxon>
    </lineage>
</organism>